<evidence type="ECO:0000313" key="2">
    <source>
        <dbReference type="EMBL" id="CUP61761.1"/>
    </source>
</evidence>
<sequence>MRPESREDDRGRKSEEVSDISHEEVSFEEQYREVAISCFRYLGFTSFEQVDRLTIAQYEIMMEALRYRIVDDEYRAHRQAFLNFAAQAQKKSGKKTVPVYKRFRNFFDYEKELKNVKEKKHKKSDPRFVGISKLLKKGGRTDGRIL</sequence>
<dbReference type="AlphaFoldDB" id="A0A174PQA1"/>
<name>A0A174PQA1_9FIRM</name>
<proteinExistence type="predicted"/>
<organism evidence="2 3">
    <name type="scientific">Fusicatenibacter saccharivorans</name>
    <dbReference type="NCBI Taxonomy" id="1150298"/>
    <lineage>
        <taxon>Bacteria</taxon>
        <taxon>Bacillati</taxon>
        <taxon>Bacillota</taxon>
        <taxon>Clostridia</taxon>
        <taxon>Lachnospirales</taxon>
        <taxon>Lachnospiraceae</taxon>
        <taxon>Fusicatenibacter</taxon>
    </lineage>
</organism>
<dbReference type="RefSeq" id="WP_215663576.1">
    <property type="nucleotide sequence ID" value="NZ_WQOI01000070.1"/>
</dbReference>
<feature type="region of interest" description="Disordered" evidence="1">
    <location>
        <begin position="1"/>
        <end position="21"/>
    </location>
</feature>
<gene>
    <name evidence="2" type="ORF">ERS852498_02389</name>
</gene>
<accession>A0A174PQA1</accession>
<evidence type="ECO:0000256" key="1">
    <source>
        <dbReference type="SAM" id="MobiDB-lite"/>
    </source>
</evidence>
<reference evidence="2 3" key="1">
    <citation type="submission" date="2015-09" db="EMBL/GenBank/DDBJ databases">
        <authorList>
            <consortium name="Pathogen Informatics"/>
        </authorList>
    </citation>
    <scope>NUCLEOTIDE SEQUENCE [LARGE SCALE GENOMIC DNA]</scope>
    <source>
        <strain evidence="2 3">2789STDY5834885</strain>
    </source>
</reference>
<dbReference type="Proteomes" id="UP000095709">
    <property type="component" value="Unassembled WGS sequence"/>
</dbReference>
<dbReference type="EMBL" id="CZAL01000013">
    <property type="protein sequence ID" value="CUP61761.1"/>
    <property type="molecule type" value="Genomic_DNA"/>
</dbReference>
<evidence type="ECO:0000313" key="3">
    <source>
        <dbReference type="Proteomes" id="UP000095709"/>
    </source>
</evidence>
<protein>
    <submittedName>
        <fullName evidence="2">Uncharacterized protein</fullName>
    </submittedName>
</protein>